<dbReference type="PROSITE" id="PS51036">
    <property type="entry name" value="ZF_A20"/>
    <property type="match status" value="1"/>
</dbReference>
<evidence type="ECO:0000256" key="14">
    <source>
        <dbReference type="ARBA" id="ARBA00022833"/>
    </source>
</evidence>
<keyword evidence="10" id="KW-0863">Zinc-finger</keyword>
<dbReference type="CDD" id="cd22768">
    <property type="entry name" value="OTU_OTUD7"/>
    <property type="match status" value="1"/>
</dbReference>
<dbReference type="EC" id="3.4.19.12" evidence="5"/>
<keyword evidence="15" id="KW-0539">Nucleus</keyword>
<dbReference type="PANTHER" id="PTHR13367:SF27">
    <property type="entry name" value="OTU DOMAIN-CONTAINING PROTEIN"/>
    <property type="match status" value="1"/>
</dbReference>
<dbReference type="GO" id="GO:0004843">
    <property type="term" value="F:cysteine-type deubiquitinase activity"/>
    <property type="evidence" value="ECO:0007669"/>
    <property type="project" value="UniProtKB-EC"/>
</dbReference>
<dbReference type="GO" id="GO:0005634">
    <property type="term" value="C:nucleus"/>
    <property type="evidence" value="ECO:0007669"/>
    <property type="project" value="UniProtKB-SubCell"/>
</dbReference>
<dbReference type="GO" id="GO:0003677">
    <property type="term" value="F:DNA binding"/>
    <property type="evidence" value="ECO:0007669"/>
    <property type="project" value="InterPro"/>
</dbReference>
<dbReference type="GO" id="GO:0071947">
    <property type="term" value="P:protein deubiquitination involved in ubiquitin-dependent protein catabolic process"/>
    <property type="evidence" value="ECO:0007669"/>
    <property type="project" value="TreeGrafter"/>
</dbReference>
<reference evidence="19" key="2">
    <citation type="submission" date="2022-10" db="EMBL/GenBank/DDBJ databases">
        <authorList>
            <consortium name="ENA_rothamsted_submissions"/>
            <consortium name="culmorum"/>
            <person name="King R."/>
        </authorList>
    </citation>
    <scope>NUCLEOTIDE SEQUENCE</scope>
</reference>
<comment type="subcellular location">
    <subcellularLocation>
        <location evidence="3">Cytoplasm</location>
    </subcellularLocation>
    <subcellularLocation>
        <location evidence="2">Nucleus</location>
    </subcellularLocation>
</comment>
<keyword evidence="14" id="KW-0862">Zinc</keyword>
<evidence type="ECO:0000256" key="13">
    <source>
        <dbReference type="ARBA" id="ARBA00022807"/>
    </source>
</evidence>
<dbReference type="AlphaFoldDB" id="A0A9N9R725"/>
<feature type="compositionally biased region" description="Pro residues" evidence="16">
    <location>
        <begin position="268"/>
        <end position="281"/>
    </location>
</feature>
<evidence type="ECO:0000256" key="15">
    <source>
        <dbReference type="ARBA" id="ARBA00023242"/>
    </source>
</evidence>
<keyword evidence="13" id="KW-0788">Thiol protease</keyword>
<evidence type="ECO:0000256" key="12">
    <source>
        <dbReference type="ARBA" id="ARBA00022801"/>
    </source>
</evidence>
<dbReference type="GO" id="GO:0070530">
    <property type="term" value="F:K63-linked polyubiquitin modification-dependent protein binding"/>
    <property type="evidence" value="ECO:0007669"/>
    <property type="project" value="TreeGrafter"/>
</dbReference>
<evidence type="ECO:0000256" key="8">
    <source>
        <dbReference type="ARBA" id="ARBA00022670"/>
    </source>
</evidence>
<evidence type="ECO:0000256" key="4">
    <source>
        <dbReference type="ARBA" id="ARBA00005865"/>
    </source>
</evidence>
<sequence length="615" mass="66782">MVVEADPIAGKRTEDRVHGASLRPKAGGDVITSDRAGSTLDLTMQFSAPSNLVLTPAPECRKLSRGISRATDNEGLVWALRSNTEPEQNILNSDHILLLPDISVYPPDFRTFPCWPFANVHERLARNPSDETDVEPAVIVYRVTTLCVTDNKATLVTLESAGILNWWRNGGIPGAPRLLPLATSGDGNCLPHAASLAAYGFHDRLLALRTKVQALLSGEGGDALTNAIKRRWRWSESLSLRSAGLTPSEAEWAREWADTVRAASAEPRPAPPPAPASAPAPAPHYAGLEQLHVLALALVMRRPVIVFADRALRDFRGEPIAPIPFGGIYLPLELPPSTCSKTPILLAYDAGHFSALVPFNVDPGEDFRWDIEPDQKTINNLLPDEYQRSAMLAAYLDLENVECLSQSHPPEELRRSLDALSTKSSKQMNSVAKQFGSIGRSMSSKLKSFGSMAKLTGKSSGSQSNPEEGMPRRQSTCSVLCCKVLAARAPVQEEMVKNYLNEAWMGYTAERSRAEPAAAAQPGAPRYGTGRSQFYAEASRAAHEAARALGPGRSPPARPAADRTLYLARSTFYDDRPPSPAAPAPRPCRAPLCVYYGSPANDHYCSRCARLHSIL</sequence>
<comment type="catalytic activity">
    <reaction evidence="1">
        <text>Thiol-dependent hydrolysis of ester, thioester, amide, peptide and isopeptide bonds formed by the C-terminal Gly of ubiquitin (a 76-residue protein attached to proteins as an intracellular targeting signal).</text>
        <dbReference type="EC" id="3.4.19.12"/>
    </reaction>
</comment>
<evidence type="ECO:0000256" key="16">
    <source>
        <dbReference type="SAM" id="MobiDB-lite"/>
    </source>
</evidence>
<dbReference type="Pfam" id="PF01754">
    <property type="entry name" value="zf-A20"/>
    <property type="match status" value="1"/>
</dbReference>
<keyword evidence="20" id="KW-1185">Reference proteome</keyword>
<dbReference type="GO" id="GO:0071108">
    <property type="term" value="P:protein K48-linked deubiquitination"/>
    <property type="evidence" value="ECO:0007669"/>
    <property type="project" value="TreeGrafter"/>
</dbReference>
<evidence type="ECO:0000256" key="11">
    <source>
        <dbReference type="ARBA" id="ARBA00022786"/>
    </source>
</evidence>
<feature type="domain" description="OTU" evidence="17">
    <location>
        <begin position="178"/>
        <end position="359"/>
    </location>
</feature>
<comment type="similarity">
    <text evidence="4">Belongs to the peptidase C64 family.</text>
</comment>
<evidence type="ECO:0000259" key="17">
    <source>
        <dbReference type="PROSITE" id="PS50802"/>
    </source>
</evidence>
<reference evidence="19" key="1">
    <citation type="submission" date="2021-12" db="EMBL/GenBank/DDBJ databases">
        <authorList>
            <person name="King R."/>
        </authorList>
    </citation>
    <scope>NUCLEOTIDE SEQUENCE</scope>
</reference>
<evidence type="ECO:0000256" key="10">
    <source>
        <dbReference type="ARBA" id="ARBA00022771"/>
    </source>
</evidence>
<proteinExistence type="inferred from homology"/>
<dbReference type="PANTHER" id="PTHR13367">
    <property type="entry name" value="UBIQUITIN THIOESTERASE"/>
    <property type="match status" value="1"/>
</dbReference>
<feature type="region of interest" description="Disordered" evidence="16">
    <location>
        <begin position="453"/>
        <end position="472"/>
    </location>
</feature>
<evidence type="ECO:0000259" key="18">
    <source>
        <dbReference type="PROSITE" id="PS51036"/>
    </source>
</evidence>
<dbReference type="GO" id="GO:0008270">
    <property type="term" value="F:zinc ion binding"/>
    <property type="evidence" value="ECO:0007669"/>
    <property type="project" value="UniProtKB-KW"/>
</dbReference>
<keyword evidence="12" id="KW-0378">Hydrolase</keyword>
<accession>A0A9N9R725</accession>
<dbReference type="SMART" id="SM00259">
    <property type="entry name" value="ZnF_A20"/>
    <property type="match status" value="1"/>
</dbReference>
<keyword evidence="6" id="KW-0963">Cytoplasm</keyword>
<dbReference type="EMBL" id="OU893334">
    <property type="protein sequence ID" value="CAG9790826.1"/>
    <property type="molecule type" value="Genomic_DNA"/>
</dbReference>
<evidence type="ECO:0000256" key="7">
    <source>
        <dbReference type="ARBA" id="ARBA00022553"/>
    </source>
</evidence>
<keyword evidence="7" id="KW-0597">Phosphoprotein</keyword>
<feature type="compositionally biased region" description="Polar residues" evidence="16">
    <location>
        <begin position="457"/>
        <end position="466"/>
    </location>
</feature>
<evidence type="ECO:0000256" key="6">
    <source>
        <dbReference type="ARBA" id="ARBA00022490"/>
    </source>
</evidence>
<dbReference type="PROSITE" id="PS50802">
    <property type="entry name" value="OTU"/>
    <property type="match status" value="1"/>
</dbReference>
<evidence type="ECO:0000256" key="9">
    <source>
        <dbReference type="ARBA" id="ARBA00022723"/>
    </source>
</evidence>
<dbReference type="Pfam" id="PF02338">
    <property type="entry name" value="OTU"/>
    <property type="match status" value="1"/>
</dbReference>
<dbReference type="Proteomes" id="UP001153714">
    <property type="component" value="Chromosome 3"/>
</dbReference>
<dbReference type="GO" id="GO:0005737">
    <property type="term" value="C:cytoplasm"/>
    <property type="evidence" value="ECO:0007669"/>
    <property type="project" value="UniProtKB-SubCell"/>
</dbReference>
<dbReference type="InterPro" id="IPR051346">
    <property type="entry name" value="OTU_Deubiquitinase"/>
</dbReference>
<name>A0A9N9R725_9NEOP</name>
<dbReference type="GO" id="GO:0070536">
    <property type="term" value="P:protein K63-linked deubiquitination"/>
    <property type="evidence" value="ECO:0007669"/>
    <property type="project" value="TreeGrafter"/>
</dbReference>
<organism evidence="19 20">
    <name type="scientific">Diatraea saccharalis</name>
    <name type="common">sugarcane borer</name>
    <dbReference type="NCBI Taxonomy" id="40085"/>
    <lineage>
        <taxon>Eukaryota</taxon>
        <taxon>Metazoa</taxon>
        <taxon>Ecdysozoa</taxon>
        <taxon>Arthropoda</taxon>
        <taxon>Hexapoda</taxon>
        <taxon>Insecta</taxon>
        <taxon>Pterygota</taxon>
        <taxon>Neoptera</taxon>
        <taxon>Endopterygota</taxon>
        <taxon>Lepidoptera</taxon>
        <taxon>Glossata</taxon>
        <taxon>Ditrysia</taxon>
        <taxon>Pyraloidea</taxon>
        <taxon>Crambidae</taxon>
        <taxon>Crambinae</taxon>
        <taxon>Diatraea</taxon>
    </lineage>
</organism>
<evidence type="ECO:0000256" key="2">
    <source>
        <dbReference type="ARBA" id="ARBA00004123"/>
    </source>
</evidence>
<keyword evidence="8" id="KW-0645">Protease</keyword>
<dbReference type="GO" id="GO:0035871">
    <property type="term" value="P:protein K11-linked deubiquitination"/>
    <property type="evidence" value="ECO:0007669"/>
    <property type="project" value="TreeGrafter"/>
</dbReference>
<gene>
    <name evidence="19" type="ORF">DIATSA_LOCUS8477</name>
</gene>
<evidence type="ECO:0000313" key="20">
    <source>
        <dbReference type="Proteomes" id="UP001153714"/>
    </source>
</evidence>
<feature type="region of interest" description="Disordered" evidence="16">
    <location>
        <begin position="261"/>
        <end position="281"/>
    </location>
</feature>
<evidence type="ECO:0000256" key="3">
    <source>
        <dbReference type="ARBA" id="ARBA00004496"/>
    </source>
</evidence>
<evidence type="ECO:0000256" key="5">
    <source>
        <dbReference type="ARBA" id="ARBA00012759"/>
    </source>
</evidence>
<feature type="domain" description="A20-type" evidence="18">
    <location>
        <begin position="582"/>
        <end position="615"/>
    </location>
</feature>
<protein>
    <recommendedName>
        <fullName evidence="5">ubiquitinyl hydrolase 1</fullName>
        <ecNumber evidence="5">3.4.19.12</ecNumber>
    </recommendedName>
</protein>
<keyword evidence="9" id="KW-0479">Metal-binding</keyword>
<evidence type="ECO:0000313" key="19">
    <source>
        <dbReference type="EMBL" id="CAG9790826.1"/>
    </source>
</evidence>
<keyword evidence="11" id="KW-0833">Ubl conjugation pathway</keyword>
<dbReference type="InterPro" id="IPR002653">
    <property type="entry name" value="Znf_A20"/>
</dbReference>
<dbReference type="OrthoDB" id="10064699at2759"/>
<dbReference type="InterPro" id="IPR003323">
    <property type="entry name" value="OTU_dom"/>
</dbReference>
<evidence type="ECO:0000256" key="1">
    <source>
        <dbReference type="ARBA" id="ARBA00000707"/>
    </source>
</evidence>